<dbReference type="InterPro" id="IPR026444">
    <property type="entry name" value="Secre_tail"/>
</dbReference>
<evidence type="ECO:0000256" key="1">
    <source>
        <dbReference type="SAM" id="SignalP"/>
    </source>
</evidence>
<dbReference type="Proteomes" id="UP000197277">
    <property type="component" value="Unassembled WGS sequence"/>
</dbReference>
<evidence type="ECO:0000313" key="3">
    <source>
        <dbReference type="Proteomes" id="UP000197277"/>
    </source>
</evidence>
<keyword evidence="3" id="KW-1185">Reference proteome</keyword>
<dbReference type="EMBL" id="NIRR01000001">
    <property type="protein sequence ID" value="OWP64945.1"/>
    <property type="molecule type" value="Genomic_DNA"/>
</dbReference>
<proteinExistence type="predicted"/>
<comment type="caution">
    <text evidence="2">The sequence shown here is derived from an EMBL/GenBank/DDBJ whole genome shotgun (WGS) entry which is preliminary data.</text>
</comment>
<dbReference type="OrthoDB" id="1443240at2"/>
<feature type="signal peptide" evidence="1">
    <location>
        <begin position="1"/>
        <end position="24"/>
    </location>
</feature>
<name>A0A246FQC4_9BACT</name>
<evidence type="ECO:0008006" key="4">
    <source>
        <dbReference type="Google" id="ProtNLM"/>
    </source>
</evidence>
<reference evidence="2 3" key="1">
    <citation type="submission" date="2017-06" db="EMBL/GenBank/DDBJ databases">
        <title>Hymenobacter amundsenii sp. nov. isolated from regoliths in Antarctica.</title>
        <authorList>
            <person name="Sedlacek I."/>
            <person name="Kralova S."/>
            <person name="Pantucek R."/>
            <person name="Svec P."/>
            <person name="Holochova P."/>
            <person name="Stankova E."/>
            <person name="Vrbovska V."/>
            <person name="Busse H.-J."/>
        </authorList>
    </citation>
    <scope>NUCLEOTIDE SEQUENCE [LARGE SCALE GENOMIC DNA]</scope>
    <source>
        <strain evidence="2 3">CCM 8682</strain>
    </source>
</reference>
<accession>A0A246FQC4</accession>
<protein>
    <recommendedName>
        <fullName evidence="4">Secretion system C-terminal sorting domain-containing protein</fullName>
    </recommendedName>
</protein>
<keyword evidence="1" id="KW-0732">Signal</keyword>
<organism evidence="2 3">
    <name type="scientific">Hymenobacter amundsenii</name>
    <dbReference type="NCBI Taxonomy" id="2006685"/>
    <lineage>
        <taxon>Bacteria</taxon>
        <taxon>Pseudomonadati</taxon>
        <taxon>Bacteroidota</taxon>
        <taxon>Cytophagia</taxon>
        <taxon>Cytophagales</taxon>
        <taxon>Hymenobacteraceae</taxon>
        <taxon>Hymenobacter</taxon>
    </lineage>
</organism>
<dbReference type="NCBIfam" id="TIGR04183">
    <property type="entry name" value="Por_Secre_tail"/>
    <property type="match status" value="1"/>
</dbReference>
<feature type="chain" id="PRO_5013054871" description="Secretion system C-terminal sorting domain-containing protein" evidence="1">
    <location>
        <begin position="25"/>
        <end position="612"/>
    </location>
</feature>
<gene>
    <name evidence="2" type="ORF">CDA63_00890</name>
</gene>
<sequence length="612" mass="62467">MKNLYKLLAAALFALSVGITETQAQCSSNFDFTAPNSATATKVTNGTNLAPSFYCPGTTSATANRIIVTLENQTGASIFVLRDATGISDPGGNNAPLGPILQTVNLDNDPATAAPNTATIQLPVASSSRTFQFTSRLVNCSNNKFDVIVVTTAPTLSIDATTPSGAAVNSTVCPGTTVRLTAAIGGETAPANPVYTFYTVNASGAETILYTGSNNFVDVIPTTSTNYFVRTATTTCGNNTVQSINVATNQIVVSSSATGGVCAGTPVSISANNLVANSSYTLVDGSGATVATATSSATGTVSFSVTPTASTTYTVKGAIPSCSTGSAQGSVTVNTNSLAISSNAPNNTTTTPGTSVTLTSTGGTAGSYTYTAFTNGVTTTVSGNGPSIMVNPLTTTRYTVTGPTAAGGCPSSAIVQIQVGNTPLPVGLTTFTATQTSQGAELRWATAFELNNNYFDIERSLDGAEFRSVGRVAGAGTTSGATTSYRFTDATPVPAGATAVYYRLRQVDFSGDATTSGVRIVSASSATNELAASVFPNPATDVATVRFVSAMAGPVTVEVRNVLGQLLLLKTVTVQSGLQEIVLPEAAAWSAGMHYLVLSQNQQRQVLRLNRR</sequence>
<dbReference type="AlphaFoldDB" id="A0A246FQC4"/>
<evidence type="ECO:0000313" key="2">
    <source>
        <dbReference type="EMBL" id="OWP64945.1"/>
    </source>
</evidence>